<evidence type="ECO:0000256" key="6">
    <source>
        <dbReference type="ARBA" id="ARBA00022605"/>
    </source>
</evidence>
<feature type="binding site" evidence="14">
    <location>
        <begin position="178"/>
        <end position="179"/>
    </location>
    <ligand>
        <name>ATP</name>
        <dbReference type="ChEBI" id="CHEBI:30616"/>
    </ligand>
</feature>
<dbReference type="UniPathway" id="UPA00034">
    <property type="reaction ID" value="UER00015"/>
</dbReference>
<dbReference type="GO" id="GO:0009090">
    <property type="term" value="P:homoserine biosynthetic process"/>
    <property type="evidence" value="ECO:0007669"/>
    <property type="project" value="TreeGrafter"/>
</dbReference>
<evidence type="ECO:0000313" key="20">
    <source>
        <dbReference type="Proteomes" id="UP000247459"/>
    </source>
</evidence>
<feature type="binding site" evidence="14">
    <location>
        <begin position="7"/>
        <end position="10"/>
    </location>
    <ligand>
        <name>ATP</name>
        <dbReference type="ChEBI" id="CHEBI:30616"/>
    </ligand>
</feature>
<name>A0A2W0C3Q2_9BACL</name>
<evidence type="ECO:0000256" key="2">
    <source>
        <dbReference type="ARBA" id="ARBA00004766"/>
    </source>
</evidence>
<proteinExistence type="inferred from homology"/>
<evidence type="ECO:0000256" key="12">
    <source>
        <dbReference type="ARBA" id="ARBA00023154"/>
    </source>
</evidence>
<keyword evidence="11" id="KW-0220">Diaminopimelate biosynthesis</keyword>
<dbReference type="Proteomes" id="UP000247459">
    <property type="component" value="Unassembled WGS sequence"/>
</dbReference>
<comment type="function">
    <text evidence="1">Catalyzes the phosphorylation of the beta-carboxyl group of aspartic acid with ATP to yield 4-phospho-L-aspartate, which is involved in the branched biosynthetic pathway leading to the biosynthesis of amino acids threonine, isoleucine and methionine.</text>
</comment>
<dbReference type="SUPFAM" id="SSF53633">
    <property type="entry name" value="Carbamate kinase-like"/>
    <property type="match status" value="1"/>
</dbReference>
<evidence type="ECO:0000313" key="19">
    <source>
        <dbReference type="EMBL" id="PYY26726.1"/>
    </source>
</evidence>
<evidence type="ECO:0000256" key="9">
    <source>
        <dbReference type="ARBA" id="ARBA00022777"/>
    </source>
</evidence>
<evidence type="ECO:0000256" key="11">
    <source>
        <dbReference type="ARBA" id="ARBA00022915"/>
    </source>
</evidence>
<dbReference type="NCBIfam" id="TIGR00656">
    <property type="entry name" value="asp_kin_monofn"/>
    <property type="match status" value="1"/>
</dbReference>
<dbReference type="RefSeq" id="WP_110822588.1">
    <property type="nucleotide sequence ID" value="NZ_PRLG01000029.1"/>
</dbReference>
<keyword evidence="12" id="KW-0457">Lysine biosynthesis</keyword>
<dbReference type="InterPro" id="IPR001048">
    <property type="entry name" value="Asp/Glu/Uridylate_kinase"/>
</dbReference>
<evidence type="ECO:0000256" key="10">
    <source>
        <dbReference type="ARBA" id="ARBA00022840"/>
    </source>
</evidence>
<dbReference type="InterPro" id="IPR036393">
    <property type="entry name" value="AceGlu_kinase-like_sf"/>
</dbReference>
<feature type="binding site" evidence="14">
    <location>
        <begin position="214"/>
        <end position="215"/>
    </location>
    <ligand>
        <name>ATP</name>
        <dbReference type="ChEBI" id="CHEBI:30616"/>
    </ligand>
</feature>
<evidence type="ECO:0000259" key="17">
    <source>
        <dbReference type="Pfam" id="PF00696"/>
    </source>
</evidence>
<comment type="pathway">
    <text evidence="4 16">Amino-acid biosynthesis; L-threonine biosynthesis; L-threonine from L-aspartate: step 1/5.</text>
</comment>
<dbReference type="Gene3D" id="3.30.2130.10">
    <property type="entry name" value="VC0802-like"/>
    <property type="match status" value="1"/>
</dbReference>
<dbReference type="PANTHER" id="PTHR21499">
    <property type="entry name" value="ASPARTATE KINASE"/>
    <property type="match status" value="1"/>
</dbReference>
<dbReference type="OrthoDB" id="9799110at2"/>
<dbReference type="Gene3D" id="3.40.1160.10">
    <property type="entry name" value="Acetylglutamate kinase-like"/>
    <property type="match status" value="1"/>
</dbReference>
<feature type="binding site" evidence="14">
    <location>
        <position position="189"/>
    </location>
    <ligand>
        <name>ATP</name>
        <dbReference type="ChEBI" id="CHEBI:30616"/>
    </ligand>
</feature>
<dbReference type="PIRSF" id="PIRSF000726">
    <property type="entry name" value="Asp_kin"/>
    <property type="match status" value="1"/>
</dbReference>
<feature type="binding site" evidence="14">
    <location>
        <position position="52"/>
    </location>
    <ligand>
        <name>substrate</name>
    </ligand>
</feature>
<dbReference type="UniPathway" id="UPA00050">
    <property type="reaction ID" value="UER00461"/>
</dbReference>
<keyword evidence="9 15" id="KW-0418">Kinase</keyword>
<dbReference type="FunFam" id="3.40.1160.10:FF:000002">
    <property type="entry name" value="Aspartokinase"/>
    <property type="match status" value="1"/>
</dbReference>
<comment type="pathway">
    <text evidence="3 16">Amino-acid biosynthesis; L-methionine biosynthesis via de novo pathway; L-homoserine from L-aspartate: step 1/3.</text>
</comment>
<evidence type="ECO:0000256" key="16">
    <source>
        <dbReference type="RuleBase" id="RU004249"/>
    </source>
</evidence>
<reference evidence="19 20" key="1">
    <citation type="submission" date="2018-01" db="EMBL/GenBank/DDBJ databases">
        <title>Genome sequence of the PGP bacterium Paenibacillus illinoisensis E3.</title>
        <authorList>
            <person name="Rolli E."/>
            <person name="Marasco R."/>
            <person name="Bessem C."/>
            <person name="Michoud G."/>
            <person name="Gaiarsa S."/>
            <person name="Borin S."/>
            <person name="Daffonchio D."/>
        </authorList>
    </citation>
    <scope>NUCLEOTIDE SEQUENCE [LARGE SCALE GENOMIC DNA]</scope>
    <source>
        <strain evidence="19 20">E3</strain>
    </source>
</reference>
<dbReference type="InterPro" id="IPR005260">
    <property type="entry name" value="Asp_kin_monofn"/>
</dbReference>
<dbReference type="EC" id="2.7.2.4" evidence="15"/>
<evidence type="ECO:0000256" key="13">
    <source>
        <dbReference type="ARBA" id="ARBA00047872"/>
    </source>
</evidence>
<dbReference type="InterPro" id="IPR018042">
    <property type="entry name" value="Aspartate_kinase_CS"/>
</dbReference>
<dbReference type="InterPro" id="IPR027795">
    <property type="entry name" value="CASTOR_ACT_dom"/>
</dbReference>
<dbReference type="CDD" id="cd04914">
    <property type="entry name" value="ACT_AKi-DapG-BS_1"/>
    <property type="match status" value="1"/>
</dbReference>
<gene>
    <name evidence="19" type="ORF">PIL02S_06141</name>
</gene>
<dbReference type="PROSITE" id="PS00324">
    <property type="entry name" value="ASPARTOKINASE"/>
    <property type="match status" value="1"/>
</dbReference>
<protein>
    <recommendedName>
        <fullName evidence="15">Aspartokinase</fullName>
        <ecNumber evidence="15">2.7.2.4</ecNumber>
    </recommendedName>
</protein>
<evidence type="ECO:0000259" key="18">
    <source>
        <dbReference type="Pfam" id="PF13840"/>
    </source>
</evidence>
<feature type="binding site" evidence="14">
    <location>
        <position position="79"/>
    </location>
    <ligand>
        <name>substrate</name>
    </ligand>
</feature>
<dbReference type="GO" id="GO:0004072">
    <property type="term" value="F:aspartate kinase activity"/>
    <property type="evidence" value="ECO:0007669"/>
    <property type="project" value="UniProtKB-EC"/>
</dbReference>
<evidence type="ECO:0000256" key="7">
    <source>
        <dbReference type="ARBA" id="ARBA00022679"/>
    </source>
</evidence>
<dbReference type="GO" id="GO:0019877">
    <property type="term" value="P:diaminopimelate biosynthetic process"/>
    <property type="evidence" value="ECO:0007669"/>
    <property type="project" value="UniProtKB-KW"/>
</dbReference>
<dbReference type="Pfam" id="PF00696">
    <property type="entry name" value="AA_kinase"/>
    <property type="match status" value="1"/>
</dbReference>
<feature type="domain" description="Aspartate/glutamate/uridylate kinase" evidence="17">
    <location>
        <begin position="3"/>
        <end position="235"/>
    </location>
</feature>
<keyword evidence="6 16" id="KW-0028">Amino-acid biosynthesis</keyword>
<dbReference type="NCBIfam" id="NF006068">
    <property type="entry name" value="PRK08210.1"/>
    <property type="match status" value="1"/>
</dbReference>
<accession>A0A2W0C3Q2</accession>
<dbReference type="InterPro" id="IPR001341">
    <property type="entry name" value="Asp_kinase"/>
</dbReference>
<dbReference type="UniPathway" id="UPA00051">
    <property type="reaction ID" value="UER00462"/>
</dbReference>
<dbReference type="GO" id="GO:0009089">
    <property type="term" value="P:lysine biosynthetic process via diaminopimelate"/>
    <property type="evidence" value="ECO:0007669"/>
    <property type="project" value="UniProtKB-UniPathway"/>
</dbReference>
<evidence type="ECO:0000256" key="4">
    <source>
        <dbReference type="ARBA" id="ARBA00005139"/>
    </source>
</evidence>
<dbReference type="AlphaFoldDB" id="A0A2W0C3Q2"/>
<comment type="catalytic activity">
    <reaction evidence="13 15">
        <text>L-aspartate + ATP = 4-phospho-L-aspartate + ADP</text>
        <dbReference type="Rhea" id="RHEA:23776"/>
        <dbReference type="ChEBI" id="CHEBI:29991"/>
        <dbReference type="ChEBI" id="CHEBI:30616"/>
        <dbReference type="ChEBI" id="CHEBI:57535"/>
        <dbReference type="ChEBI" id="CHEBI:456216"/>
        <dbReference type="EC" id="2.7.2.4"/>
    </reaction>
</comment>
<dbReference type="NCBIfam" id="TIGR00657">
    <property type="entry name" value="asp_kinases"/>
    <property type="match status" value="1"/>
</dbReference>
<evidence type="ECO:0000256" key="1">
    <source>
        <dbReference type="ARBA" id="ARBA00003121"/>
    </source>
</evidence>
<dbReference type="PANTHER" id="PTHR21499:SF3">
    <property type="entry name" value="ASPARTOKINASE"/>
    <property type="match status" value="1"/>
</dbReference>
<comment type="caution">
    <text evidence="19">The sequence shown here is derived from an EMBL/GenBank/DDBJ whole genome shotgun (WGS) entry which is preliminary data.</text>
</comment>
<sequence length="405" mass="43580">MRIMVQKFGGTSLSTVQAREHVLRHIKRELEAGLSLVIVVSAMGRRGEPYATDTLLDWAAQNGNSLSAREKDLLMCCGEIISATTLSSLLEHENIPTTVLTGAQAGFVTDDNFGNARILDVRPVRVLEELQKNRVVIVTGFQGQTESGDFTTLGRGGSDTSATALGAALHAEMVDIYTDVNGILTADPRIVEDARPLTVVSYAEICNMAHHGAKVIHPRAVEIAMQSQIPVRVRSTFADSEGTLVTHPEGFQDVQTGIVDRYVTGIAYVSNVTQITVDVPGGADRLQLKVFKTMAENSISVDFINVTPSGVVYTVFDSDSEKAIQVLQEIGLKPQSLSGCAKVSVIGGGINGVPGIMARIVESLTLADIQILQSADSNTTIWVLVKKEDMVQALRALHTSFELHL</sequence>
<keyword evidence="8 14" id="KW-0547">Nucleotide-binding</keyword>
<dbReference type="EMBL" id="PRLG01000029">
    <property type="protein sequence ID" value="PYY26726.1"/>
    <property type="molecule type" value="Genomic_DNA"/>
</dbReference>
<dbReference type="Pfam" id="PF13840">
    <property type="entry name" value="ACT_7"/>
    <property type="match status" value="1"/>
</dbReference>
<dbReference type="InterPro" id="IPR045865">
    <property type="entry name" value="ACT-like_dom_sf"/>
</dbReference>
<comment type="pathway">
    <text evidence="2 16">Amino-acid biosynthesis; L-lysine biosynthesis via DAP pathway; (S)-tetrahydrodipicolinate from L-aspartate: step 1/4.</text>
</comment>
<organism evidence="19 20">
    <name type="scientific">Paenibacillus illinoisensis</name>
    <dbReference type="NCBI Taxonomy" id="59845"/>
    <lineage>
        <taxon>Bacteria</taxon>
        <taxon>Bacillati</taxon>
        <taxon>Bacillota</taxon>
        <taxon>Bacilli</taxon>
        <taxon>Bacillales</taxon>
        <taxon>Paenibacillaceae</taxon>
        <taxon>Paenibacillus</taxon>
    </lineage>
</organism>
<dbReference type="GO" id="GO:0009088">
    <property type="term" value="P:threonine biosynthetic process"/>
    <property type="evidence" value="ECO:0007669"/>
    <property type="project" value="UniProtKB-UniPathway"/>
</dbReference>
<evidence type="ECO:0000256" key="3">
    <source>
        <dbReference type="ARBA" id="ARBA00004986"/>
    </source>
</evidence>
<evidence type="ECO:0000256" key="5">
    <source>
        <dbReference type="ARBA" id="ARBA00010122"/>
    </source>
</evidence>
<dbReference type="SUPFAM" id="SSF55021">
    <property type="entry name" value="ACT-like"/>
    <property type="match status" value="2"/>
</dbReference>
<keyword evidence="7 15" id="KW-0808">Transferase</keyword>
<dbReference type="GO" id="GO:0005524">
    <property type="term" value="F:ATP binding"/>
    <property type="evidence" value="ECO:0007669"/>
    <property type="project" value="UniProtKB-KW"/>
</dbReference>
<dbReference type="GO" id="GO:0005829">
    <property type="term" value="C:cytosol"/>
    <property type="evidence" value="ECO:0007669"/>
    <property type="project" value="TreeGrafter"/>
</dbReference>
<evidence type="ECO:0000256" key="14">
    <source>
        <dbReference type="PIRSR" id="PIRSR000726-1"/>
    </source>
</evidence>
<comment type="similarity">
    <text evidence="5 15">Belongs to the aspartokinase family.</text>
</comment>
<evidence type="ECO:0000256" key="8">
    <source>
        <dbReference type="ARBA" id="ARBA00022741"/>
    </source>
</evidence>
<evidence type="ECO:0000256" key="15">
    <source>
        <dbReference type="RuleBase" id="RU003448"/>
    </source>
</evidence>
<keyword evidence="10 14" id="KW-0067">ATP-binding</keyword>
<feature type="domain" description="CASTOR ACT" evidence="18">
    <location>
        <begin position="338"/>
        <end position="398"/>
    </location>
</feature>